<dbReference type="GO" id="GO:0003735">
    <property type="term" value="F:structural constituent of ribosome"/>
    <property type="evidence" value="ECO:0007669"/>
    <property type="project" value="InterPro"/>
</dbReference>
<reference evidence="10" key="4">
    <citation type="submission" date="2025-08" db="UniProtKB">
        <authorList>
            <consortium name="Ensembl"/>
        </authorList>
    </citation>
    <scope>IDENTIFICATION</scope>
</reference>
<evidence type="ECO:0000256" key="4">
    <source>
        <dbReference type="ARBA" id="ARBA00022980"/>
    </source>
</evidence>
<evidence type="ECO:0000256" key="2">
    <source>
        <dbReference type="ARBA" id="ARBA00008434"/>
    </source>
</evidence>
<evidence type="ECO:0000256" key="9">
    <source>
        <dbReference type="RuleBase" id="RU003919"/>
    </source>
</evidence>
<evidence type="ECO:0000313" key="10">
    <source>
        <dbReference type="Ensembl" id="ENSCMIP00000031231.1"/>
    </source>
</evidence>
<evidence type="ECO:0000256" key="3">
    <source>
        <dbReference type="ARBA" id="ARBA00022946"/>
    </source>
</evidence>
<reference evidence="10" key="5">
    <citation type="submission" date="2025-09" db="UniProtKB">
        <authorList>
            <consortium name="Ensembl"/>
        </authorList>
    </citation>
    <scope>IDENTIFICATION</scope>
</reference>
<keyword evidence="4 9" id="KW-0689">Ribosomal protein</keyword>
<keyword evidence="3" id="KW-0809">Transit peptide</keyword>
<dbReference type="SMART" id="SM01387">
    <property type="entry name" value="Ribosomal_S15"/>
    <property type="match status" value="1"/>
</dbReference>
<protein>
    <recommendedName>
        <fullName evidence="7">Small ribosomal subunit protein uS15m</fullName>
    </recommendedName>
    <alternativeName>
        <fullName evidence="8">28S ribosomal protein S15, mitochondrial</fullName>
    </alternativeName>
</protein>
<dbReference type="GeneTree" id="ENSGT00390000001737"/>
<dbReference type="CDD" id="cd00353">
    <property type="entry name" value="Ribosomal_S15p_S13e"/>
    <property type="match status" value="1"/>
</dbReference>
<reference evidence="11" key="1">
    <citation type="journal article" date="2006" name="Science">
        <title>Ancient noncoding elements conserved in the human genome.</title>
        <authorList>
            <person name="Venkatesh B."/>
            <person name="Kirkness E.F."/>
            <person name="Loh Y.H."/>
            <person name="Halpern A.L."/>
            <person name="Lee A.P."/>
            <person name="Johnson J."/>
            <person name="Dandona N."/>
            <person name="Viswanathan L.D."/>
            <person name="Tay A."/>
            <person name="Venter J.C."/>
            <person name="Strausberg R.L."/>
            <person name="Brenner S."/>
        </authorList>
    </citation>
    <scope>NUCLEOTIDE SEQUENCE [LARGE SCALE GENOMIC DNA]</scope>
</reference>
<dbReference type="STRING" id="7868.ENSCMIP00000031231"/>
<dbReference type="GO" id="GO:0032543">
    <property type="term" value="P:mitochondrial translation"/>
    <property type="evidence" value="ECO:0007669"/>
    <property type="project" value="TreeGrafter"/>
</dbReference>
<name>A0A4W3IV21_CALMI</name>
<dbReference type="HAMAP" id="MF_01343_B">
    <property type="entry name" value="Ribosomal_uS15_B"/>
    <property type="match status" value="1"/>
</dbReference>
<dbReference type="InterPro" id="IPR009068">
    <property type="entry name" value="uS15_NS1_RNA-bd_sf"/>
</dbReference>
<evidence type="ECO:0000256" key="7">
    <source>
        <dbReference type="ARBA" id="ARBA00035249"/>
    </source>
</evidence>
<reference evidence="11" key="2">
    <citation type="journal article" date="2007" name="PLoS Biol.">
        <title>Survey sequencing and comparative analysis of the elephant shark (Callorhinchus milii) genome.</title>
        <authorList>
            <person name="Venkatesh B."/>
            <person name="Kirkness E.F."/>
            <person name="Loh Y.H."/>
            <person name="Halpern A.L."/>
            <person name="Lee A.P."/>
            <person name="Johnson J."/>
            <person name="Dandona N."/>
            <person name="Viswanathan L.D."/>
            <person name="Tay A."/>
            <person name="Venter J.C."/>
            <person name="Strausberg R.L."/>
            <person name="Brenner S."/>
        </authorList>
    </citation>
    <scope>NUCLEOTIDE SEQUENCE [LARGE SCALE GENOMIC DNA]</scope>
</reference>
<dbReference type="Proteomes" id="UP000314986">
    <property type="component" value="Unassembled WGS sequence"/>
</dbReference>
<evidence type="ECO:0000256" key="6">
    <source>
        <dbReference type="ARBA" id="ARBA00023274"/>
    </source>
</evidence>
<comment type="similarity">
    <text evidence="2 9">Belongs to the universal ribosomal protein uS15 family.</text>
</comment>
<accession>A0A4W3IV21</accession>
<keyword evidence="11" id="KW-1185">Reference proteome</keyword>
<dbReference type="InterPro" id="IPR000589">
    <property type="entry name" value="Ribosomal_uS15"/>
</dbReference>
<organism evidence="10 11">
    <name type="scientific">Callorhinchus milii</name>
    <name type="common">Ghost shark</name>
    <dbReference type="NCBI Taxonomy" id="7868"/>
    <lineage>
        <taxon>Eukaryota</taxon>
        <taxon>Metazoa</taxon>
        <taxon>Chordata</taxon>
        <taxon>Craniata</taxon>
        <taxon>Vertebrata</taxon>
        <taxon>Chondrichthyes</taxon>
        <taxon>Holocephali</taxon>
        <taxon>Chimaeriformes</taxon>
        <taxon>Callorhinchidae</taxon>
        <taxon>Callorhinchus</taxon>
    </lineage>
</organism>
<dbReference type="PANTHER" id="PTHR46685:SF1">
    <property type="entry name" value="SMALL RIBOSOMAL SUBUNIT PROTEIN US15M"/>
    <property type="match status" value="1"/>
</dbReference>
<evidence type="ECO:0000256" key="1">
    <source>
        <dbReference type="ARBA" id="ARBA00004173"/>
    </source>
</evidence>
<dbReference type="InterPro" id="IPR052137">
    <property type="entry name" value="uS15_ribosomal"/>
</dbReference>
<evidence type="ECO:0000256" key="8">
    <source>
        <dbReference type="ARBA" id="ARBA00035528"/>
    </source>
</evidence>
<dbReference type="Pfam" id="PF00312">
    <property type="entry name" value="Ribosomal_S15"/>
    <property type="match status" value="1"/>
</dbReference>
<keyword evidence="5" id="KW-0496">Mitochondrion</keyword>
<evidence type="ECO:0000313" key="11">
    <source>
        <dbReference type="Proteomes" id="UP000314986"/>
    </source>
</evidence>
<dbReference type="GO" id="GO:0005763">
    <property type="term" value="C:mitochondrial small ribosomal subunit"/>
    <property type="evidence" value="ECO:0007669"/>
    <property type="project" value="TreeGrafter"/>
</dbReference>
<dbReference type="Gene3D" id="1.10.287.10">
    <property type="entry name" value="S15/NS1, RNA-binding"/>
    <property type="match status" value="1"/>
</dbReference>
<dbReference type="AlphaFoldDB" id="A0A4W3IV21"/>
<proteinExistence type="inferred from homology"/>
<dbReference type="InParanoid" id="A0A4W3IV21"/>
<dbReference type="Ensembl" id="ENSCMIT00000031706.1">
    <property type="protein sequence ID" value="ENSCMIP00000031231.1"/>
    <property type="gene ID" value="ENSCMIG00000013425.1"/>
</dbReference>
<dbReference type="GO" id="GO:0003723">
    <property type="term" value="F:RNA binding"/>
    <property type="evidence" value="ECO:0007669"/>
    <property type="project" value="TreeGrafter"/>
</dbReference>
<evidence type="ECO:0000256" key="5">
    <source>
        <dbReference type="ARBA" id="ARBA00023128"/>
    </source>
</evidence>
<dbReference type="SUPFAM" id="SSF47060">
    <property type="entry name" value="S15/NS1 RNA-binding domain"/>
    <property type="match status" value="1"/>
</dbReference>
<reference evidence="11" key="3">
    <citation type="journal article" date="2014" name="Nature">
        <title>Elephant shark genome provides unique insights into gnathostome evolution.</title>
        <authorList>
            <consortium name="International Elephant Shark Genome Sequencing Consortium"/>
            <person name="Venkatesh B."/>
            <person name="Lee A.P."/>
            <person name="Ravi V."/>
            <person name="Maurya A.K."/>
            <person name="Lian M.M."/>
            <person name="Swann J.B."/>
            <person name="Ohta Y."/>
            <person name="Flajnik M.F."/>
            <person name="Sutoh Y."/>
            <person name="Kasahara M."/>
            <person name="Hoon S."/>
            <person name="Gangu V."/>
            <person name="Roy S.W."/>
            <person name="Irimia M."/>
            <person name="Korzh V."/>
            <person name="Kondrychyn I."/>
            <person name="Lim Z.W."/>
            <person name="Tay B.H."/>
            <person name="Tohari S."/>
            <person name="Kong K.W."/>
            <person name="Ho S."/>
            <person name="Lorente-Galdos B."/>
            <person name="Quilez J."/>
            <person name="Marques-Bonet T."/>
            <person name="Raney B.J."/>
            <person name="Ingham P.W."/>
            <person name="Tay A."/>
            <person name="Hillier L.W."/>
            <person name="Minx P."/>
            <person name="Boehm T."/>
            <person name="Wilson R.K."/>
            <person name="Brenner S."/>
            <person name="Warren W.C."/>
        </authorList>
    </citation>
    <scope>NUCLEOTIDE SEQUENCE [LARGE SCALE GENOMIC DNA]</scope>
</reference>
<sequence length="208" mass="23655">MIHQLLSSLLHSPLSPLSTIGRHAFSHYPQKTTELSASNPLPSSKSHLKTFFFDQQSPPPPLSSTSSASRSATVQRFTIIKFMSSASPPLVCVAILTAKIRNYQEHLHKHTKDKANKRYMLLAIDQRKKLLKYLRRTRYELFENVCTQLDIQYTFPPKYYRKVTRRWVAKKALCIRSIGGSLSVDNTPSKKKQIPSLNPGLFVGHCCV</sequence>
<comment type="subcellular location">
    <subcellularLocation>
        <location evidence="1">Mitochondrion</location>
    </subcellularLocation>
</comment>
<keyword evidence="6 9" id="KW-0687">Ribonucleoprotein</keyword>
<dbReference type="InterPro" id="IPR005290">
    <property type="entry name" value="Ribosomal_uS15_bac-type"/>
</dbReference>
<dbReference type="PANTHER" id="PTHR46685">
    <property type="entry name" value="28S RIBOSOMAL PROTEIN S15, MITOCHONDRIAL"/>
    <property type="match status" value="1"/>
</dbReference>